<evidence type="ECO:0000313" key="2">
    <source>
        <dbReference type="Proteomes" id="UP000186601"/>
    </source>
</evidence>
<keyword evidence="2" id="KW-1185">Reference proteome</keyword>
<proteinExistence type="predicted"/>
<evidence type="ECO:0000313" key="1">
    <source>
        <dbReference type="EMBL" id="PSR74210.1"/>
    </source>
</evidence>
<accession>A0A2R6NP44</accession>
<dbReference type="OrthoDB" id="2423195at2759"/>
<comment type="caution">
    <text evidence="1">The sequence shown here is derived from an EMBL/GenBank/DDBJ whole genome shotgun (WGS) entry which is preliminary data.</text>
</comment>
<protein>
    <submittedName>
        <fullName evidence="1">Uncharacterized protein</fullName>
    </submittedName>
</protein>
<sequence length="61" mass="6901">MTSLGKALIHYSIHGLSPAEAKAWYAVMKDIVNVYRKKLRTRGAHIKEGALTTLHRLELEL</sequence>
<name>A0A2R6NP44_9APHY</name>
<reference evidence="1 2" key="1">
    <citation type="submission" date="2018-02" db="EMBL/GenBank/DDBJ databases">
        <title>Genome sequence of the basidiomycete white-rot fungus Phlebia centrifuga.</title>
        <authorList>
            <person name="Granchi Z."/>
            <person name="Peng M."/>
            <person name="de Vries R.P."/>
            <person name="Hilden K."/>
            <person name="Makela M.R."/>
            <person name="Grigoriev I."/>
            <person name="Riley R."/>
        </authorList>
    </citation>
    <scope>NUCLEOTIDE SEQUENCE [LARGE SCALE GENOMIC DNA]</scope>
    <source>
        <strain evidence="1 2">FBCC195</strain>
    </source>
</reference>
<organism evidence="1 2">
    <name type="scientific">Hermanssonia centrifuga</name>
    <dbReference type="NCBI Taxonomy" id="98765"/>
    <lineage>
        <taxon>Eukaryota</taxon>
        <taxon>Fungi</taxon>
        <taxon>Dikarya</taxon>
        <taxon>Basidiomycota</taxon>
        <taxon>Agaricomycotina</taxon>
        <taxon>Agaricomycetes</taxon>
        <taxon>Polyporales</taxon>
        <taxon>Meruliaceae</taxon>
        <taxon>Hermanssonia</taxon>
    </lineage>
</organism>
<gene>
    <name evidence="1" type="ORF">PHLCEN_2v10025</name>
</gene>
<dbReference type="AlphaFoldDB" id="A0A2R6NP44"/>
<dbReference type="EMBL" id="MLYV02001011">
    <property type="protein sequence ID" value="PSR74210.1"/>
    <property type="molecule type" value="Genomic_DNA"/>
</dbReference>
<dbReference type="Proteomes" id="UP000186601">
    <property type="component" value="Unassembled WGS sequence"/>
</dbReference>